<keyword evidence="4" id="KW-1185">Reference proteome</keyword>
<keyword evidence="1" id="KW-1133">Transmembrane helix</keyword>
<sequence length="425" mass="46035">MIKEQRGAVIILFAVLIPFLMCFAGLVVDLGNLYAHYSKLQHAADSAALAGGSAYAESGGDLDRANAFAQNYVTQNDPKASFKSSPKIEEKNRKFYYVVILKERVPLYFLRYFPQIGSDTEISAAACAQISVQRAASGNNSGGFVLFDNLFTAKQGFDSVNSVQNPDNYDISQNKNNCSTYHGTIVIGDEGAFNEASKNVYLQPEAFGTDGNSQTTVNEATRQGYINIPEYNGSLEVTDYYRDTVQQLMTADSTYKITDQSQQNLDSSFLDQLSSQGVDVIYYNIPNLNVNLTKAISGDTTKPLYIICDNINNFNTSADMTGGRPIVLIYNGSGDFWMNCNGGTFMGDIYAPFGSVHINDNHHLFYGSIVAGNKIQLQSQGYYIQRNYTATGSGGSGSGSGAGGSGTGVGSVSYRVNLVNISEVL</sequence>
<reference evidence="3 4" key="1">
    <citation type="journal article" date="2013" name="PLoS ONE">
        <title>Identification and characterization of three novel lipases belonging to families II and V from Anaerovibrio lipolyticus 5ST.</title>
        <authorList>
            <person name="Prive F."/>
            <person name="Kaderbhai N.N."/>
            <person name="Girdwood S."/>
            <person name="Worgan H.J."/>
            <person name="Pinloche E."/>
            <person name="Scollan N.D."/>
            <person name="Huws S.A."/>
            <person name="Newbold C.J."/>
        </authorList>
    </citation>
    <scope>NUCLEOTIDE SEQUENCE [LARGE SCALE GENOMIC DNA]</scope>
    <source>
        <strain evidence="3 4">5S</strain>
    </source>
</reference>
<evidence type="ECO:0000313" key="3">
    <source>
        <dbReference type="EMBL" id="KHM47251.1"/>
    </source>
</evidence>
<dbReference type="RefSeq" id="WP_039212122.1">
    <property type="nucleotide sequence ID" value="NZ_JSCE01000251.1"/>
</dbReference>
<dbReference type="InterPro" id="IPR028087">
    <property type="entry name" value="Tad_N"/>
</dbReference>
<dbReference type="eggNOG" id="COG4655">
    <property type="taxonomic scope" value="Bacteria"/>
</dbReference>
<feature type="domain" description="Putative Flp pilus-assembly TadG-like N-terminal" evidence="2">
    <location>
        <begin position="7"/>
        <end position="53"/>
    </location>
</feature>
<dbReference type="Pfam" id="PF13400">
    <property type="entry name" value="Tad"/>
    <property type="match status" value="1"/>
</dbReference>
<evidence type="ECO:0000256" key="1">
    <source>
        <dbReference type="SAM" id="Phobius"/>
    </source>
</evidence>
<evidence type="ECO:0000313" key="4">
    <source>
        <dbReference type="Proteomes" id="UP000030993"/>
    </source>
</evidence>
<dbReference type="AlphaFoldDB" id="A0A0B2JLM0"/>
<feature type="transmembrane region" description="Helical" evidence="1">
    <location>
        <begin position="7"/>
        <end position="28"/>
    </location>
</feature>
<dbReference type="STRING" id="82374.NZ47_13570"/>
<accession>A0A0B2JLM0</accession>
<keyword evidence="1" id="KW-0472">Membrane</keyword>
<proteinExistence type="predicted"/>
<keyword evidence="1" id="KW-0812">Transmembrane</keyword>
<protein>
    <recommendedName>
        <fullName evidence="2">Putative Flp pilus-assembly TadG-like N-terminal domain-containing protein</fullName>
    </recommendedName>
</protein>
<comment type="caution">
    <text evidence="3">The sequence shown here is derived from an EMBL/GenBank/DDBJ whole genome shotgun (WGS) entry which is preliminary data.</text>
</comment>
<gene>
    <name evidence="3" type="ORF">NZ47_13570</name>
</gene>
<organism evidence="3 4">
    <name type="scientific">Anaerovibrio lipolyticus</name>
    <dbReference type="NCBI Taxonomy" id="82374"/>
    <lineage>
        <taxon>Bacteria</taxon>
        <taxon>Bacillati</taxon>
        <taxon>Bacillota</taxon>
        <taxon>Negativicutes</taxon>
        <taxon>Selenomonadales</taxon>
        <taxon>Selenomonadaceae</taxon>
        <taxon>Anaerovibrio</taxon>
    </lineage>
</organism>
<evidence type="ECO:0000259" key="2">
    <source>
        <dbReference type="Pfam" id="PF13400"/>
    </source>
</evidence>
<dbReference type="EMBL" id="JSCE01000251">
    <property type="protein sequence ID" value="KHM47251.1"/>
    <property type="molecule type" value="Genomic_DNA"/>
</dbReference>
<dbReference type="Proteomes" id="UP000030993">
    <property type="component" value="Unassembled WGS sequence"/>
</dbReference>
<name>A0A0B2JLM0_9FIRM</name>